<sequence>MQFWRAGGHLGASMGDAHRRHCASPGFYHAPSYLNTTYCPGISKADAVLPYLVGRVVVVVR</sequence>
<evidence type="ECO:0000313" key="1">
    <source>
        <dbReference type="EMBL" id="MPC13463.1"/>
    </source>
</evidence>
<name>A0A5B7D150_PORTR</name>
<protein>
    <submittedName>
        <fullName evidence="1">Uncharacterized protein</fullName>
    </submittedName>
</protein>
<accession>A0A5B7D150</accession>
<evidence type="ECO:0000313" key="2">
    <source>
        <dbReference type="Proteomes" id="UP000324222"/>
    </source>
</evidence>
<dbReference type="EMBL" id="VSRR010000283">
    <property type="protein sequence ID" value="MPC13463.1"/>
    <property type="molecule type" value="Genomic_DNA"/>
</dbReference>
<gene>
    <name evidence="1" type="ORF">E2C01_006198</name>
</gene>
<dbReference type="AlphaFoldDB" id="A0A5B7D150"/>
<dbReference type="Proteomes" id="UP000324222">
    <property type="component" value="Unassembled WGS sequence"/>
</dbReference>
<organism evidence="1 2">
    <name type="scientific">Portunus trituberculatus</name>
    <name type="common">Swimming crab</name>
    <name type="synonym">Neptunus trituberculatus</name>
    <dbReference type="NCBI Taxonomy" id="210409"/>
    <lineage>
        <taxon>Eukaryota</taxon>
        <taxon>Metazoa</taxon>
        <taxon>Ecdysozoa</taxon>
        <taxon>Arthropoda</taxon>
        <taxon>Crustacea</taxon>
        <taxon>Multicrustacea</taxon>
        <taxon>Malacostraca</taxon>
        <taxon>Eumalacostraca</taxon>
        <taxon>Eucarida</taxon>
        <taxon>Decapoda</taxon>
        <taxon>Pleocyemata</taxon>
        <taxon>Brachyura</taxon>
        <taxon>Eubrachyura</taxon>
        <taxon>Portunoidea</taxon>
        <taxon>Portunidae</taxon>
        <taxon>Portuninae</taxon>
        <taxon>Portunus</taxon>
    </lineage>
</organism>
<comment type="caution">
    <text evidence="1">The sequence shown here is derived from an EMBL/GenBank/DDBJ whole genome shotgun (WGS) entry which is preliminary data.</text>
</comment>
<proteinExistence type="predicted"/>
<reference evidence="1 2" key="1">
    <citation type="submission" date="2019-05" db="EMBL/GenBank/DDBJ databases">
        <title>Another draft genome of Portunus trituberculatus and its Hox gene families provides insights of decapod evolution.</title>
        <authorList>
            <person name="Jeong J.-H."/>
            <person name="Song I."/>
            <person name="Kim S."/>
            <person name="Choi T."/>
            <person name="Kim D."/>
            <person name="Ryu S."/>
            <person name="Kim W."/>
        </authorList>
    </citation>
    <scope>NUCLEOTIDE SEQUENCE [LARGE SCALE GENOMIC DNA]</scope>
    <source>
        <tissue evidence="1">Muscle</tissue>
    </source>
</reference>
<keyword evidence="2" id="KW-1185">Reference proteome</keyword>